<evidence type="ECO:0000313" key="1">
    <source>
        <dbReference type="EMBL" id="KAL3055928.1"/>
    </source>
</evidence>
<organism evidence="1 2">
    <name type="scientific">Pagothenia borchgrevinki</name>
    <name type="common">Bald rockcod</name>
    <name type="synonym">Trematomus borchgrevinki</name>
    <dbReference type="NCBI Taxonomy" id="8213"/>
    <lineage>
        <taxon>Eukaryota</taxon>
        <taxon>Metazoa</taxon>
        <taxon>Chordata</taxon>
        <taxon>Craniata</taxon>
        <taxon>Vertebrata</taxon>
        <taxon>Euteleostomi</taxon>
        <taxon>Actinopterygii</taxon>
        <taxon>Neopterygii</taxon>
        <taxon>Teleostei</taxon>
        <taxon>Neoteleostei</taxon>
        <taxon>Acanthomorphata</taxon>
        <taxon>Eupercaria</taxon>
        <taxon>Perciformes</taxon>
        <taxon>Notothenioidei</taxon>
        <taxon>Nototheniidae</taxon>
        <taxon>Pagothenia</taxon>
    </lineage>
</organism>
<keyword evidence="2" id="KW-1185">Reference proteome</keyword>
<reference evidence="1 2" key="1">
    <citation type="journal article" date="2022" name="G3 (Bethesda)">
        <title>Evaluating Illumina-, Nanopore-, and PacBio-based genome assembly strategies with the bald notothen, Trematomus borchgrevinki.</title>
        <authorList>
            <person name="Rayamajhi N."/>
            <person name="Cheng C.C."/>
            <person name="Catchen J.M."/>
        </authorList>
    </citation>
    <scope>NUCLEOTIDE SEQUENCE [LARGE SCALE GENOMIC DNA]</scope>
    <source>
        <strain evidence="1">AGRC-2024</strain>
    </source>
</reference>
<reference evidence="1 2" key="2">
    <citation type="journal article" date="2024" name="G3 (Bethesda)">
        <title>The genome of the cryopelagic Antarctic bald notothen, Trematomus borchgrevinki.</title>
        <authorList>
            <person name="Rayamajhi N."/>
            <person name="Rivera-Colon A.G."/>
            <person name="Minhas B.F."/>
            <person name="Cheng C.C."/>
            <person name="Catchen J.M."/>
        </authorList>
    </citation>
    <scope>NUCLEOTIDE SEQUENCE [LARGE SCALE GENOMIC DNA]</scope>
    <source>
        <strain evidence="1">AGRC-2024</strain>
    </source>
</reference>
<dbReference type="EMBL" id="JBIYXZ010002076">
    <property type="protein sequence ID" value="KAL3055928.1"/>
    <property type="molecule type" value="Genomic_DNA"/>
</dbReference>
<dbReference type="AlphaFoldDB" id="A0ABD2GQH3"/>
<gene>
    <name evidence="1" type="ORF">OYC64_018599</name>
</gene>
<name>A0ABD2GQH3_PAGBO</name>
<evidence type="ECO:0000313" key="2">
    <source>
        <dbReference type="Proteomes" id="UP001619887"/>
    </source>
</evidence>
<proteinExistence type="predicted"/>
<protein>
    <submittedName>
        <fullName evidence="1">Uncharacterized protein</fullName>
    </submittedName>
</protein>
<dbReference type="Proteomes" id="UP001619887">
    <property type="component" value="Unassembled WGS sequence"/>
</dbReference>
<accession>A0ABD2GQH3</accession>
<comment type="caution">
    <text evidence="1">The sequence shown here is derived from an EMBL/GenBank/DDBJ whole genome shotgun (WGS) entry which is preliminary data.</text>
</comment>
<sequence>MKAREGMESLLEGVRVKGVLVSARELLRNEVTVSFMNIPVYVEDDAILLKLNSWGAEPASHIIRRRVPGTQIADGTRHLRVVFGGMSLTPVFDKVCSCGGGEEYFNVSMRAEPVCRTASSLGTFLENARMSGATGAAFSQKL</sequence>